<comment type="caution">
    <text evidence="3">The sequence shown here is derived from an EMBL/GenBank/DDBJ whole genome shotgun (WGS) entry which is preliminary data.</text>
</comment>
<dbReference type="InterPro" id="IPR006141">
    <property type="entry name" value="Intein_N"/>
</dbReference>
<evidence type="ECO:0000259" key="2">
    <source>
        <dbReference type="SMART" id="SM00306"/>
    </source>
</evidence>
<evidence type="ECO:0000313" key="4">
    <source>
        <dbReference type="Proteomes" id="UP001207654"/>
    </source>
</evidence>
<protein>
    <submittedName>
        <fullName evidence="3">Hint domain-containing protein</fullName>
    </submittedName>
</protein>
<dbReference type="PROSITE" id="PS50817">
    <property type="entry name" value="INTEIN_N_TER"/>
    <property type="match status" value="1"/>
</dbReference>
<dbReference type="SUPFAM" id="SSF51294">
    <property type="entry name" value="Hedgehog/intein (Hint) domain"/>
    <property type="match status" value="1"/>
</dbReference>
<keyword evidence="1" id="KW-0732">Signal</keyword>
<feature type="domain" description="Hint" evidence="2">
    <location>
        <begin position="480"/>
        <end position="573"/>
    </location>
</feature>
<dbReference type="RefSeq" id="WP_267541213.1">
    <property type="nucleotide sequence ID" value="NZ_JAPNKA010000001.1"/>
</dbReference>
<dbReference type="CDD" id="cd00081">
    <property type="entry name" value="Hint"/>
    <property type="match status" value="1"/>
</dbReference>
<evidence type="ECO:0000256" key="1">
    <source>
        <dbReference type="SAM" id="SignalP"/>
    </source>
</evidence>
<organism evidence="3 4">
    <name type="scientific">Archangium lansingense</name>
    <dbReference type="NCBI Taxonomy" id="2995310"/>
    <lineage>
        <taxon>Bacteria</taxon>
        <taxon>Pseudomonadati</taxon>
        <taxon>Myxococcota</taxon>
        <taxon>Myxococcia</taxon>
        <taxon>Myxococcales</taxon>
        <taxon>Cystobacterineae</taxon>
        <taxon>Archangiaceae</taxon>
        <taxon>Archangium</taxon>
    </lineage>
</organism>
<dbReference type="InterPro" id="IPR036844">
    <property type="entry name" value="Hint_dom_sf"/>
</dbReference>
<dbReference type="InterPro" id="IPR003587">
    <property type="entry name" value="Hint_dom_N"/>
</dbReference>
<dbReference type="SMART" id="SM00306">
    <property type="entry name" value="HintN"/>
    <property type="match status" value="1"/>
</dbReference>
<dbReference type="PROSITE" id="PS51257">
    <property type="entry name" value="PROKAR_LIPOPROTEIN"/>
    <property type="match status" value="1"/>
</dbReference>
<sequence>MKLTLNASSRMLPRLAPALLCLAMAGSGCSQQKMPAQQQEADKQALVADSLYMARLYAGWEQQVESQGLRRGGRASHMEIDLSDDTQYRFVTNRLQAAGSTPKNSPQLFRKLEKLRKDKKSGTPRIHTREDRLASAAAEEGAENTWCGHLLPLTDVANSDKTVAKFQASGLVTCFDGSDYAFANVTAFATNRERTQFRVLGAESLEEYAGVVLETPPLDINVAVNPDEELFVDSLAVAFDEETGESHLSYAVAESSLLAVDDVNTIGFLHPKELIGRHLPDNPIRTCLERGSVAGFLDCDYTSGSKDPATGAFRPFAAPFTGVAAVDAEASRTLWVPAKNAYWEPSNGSYDISRLYLPMRGTYQVTLPSDCTLNALTSDATIVLLERGGRCSAGTAPGTSVLKGSIPFKTPFLDDYNRTLLNVPFDGLVDFGKDCLAVYQNVRLMTRATMRATCVDYRTGNTRTLTRSRFENIENLDWRNACLAEGTRVTKADGSQVPVEQVKVGDKLLANGKGLALTVTTVSRGAESKPIVKLRDALGGEVMVTQTHPMLTASRGVVQAGELKVGDALLTRTGSAKLVGVERVPYAGQVFNFALGTKEELAQAPAEARTLYANGYLVGDSQMQSTLEKQRTQDSREVLTRLNGAWHEDFRRHQERNTSARR</sequence>
<keyword evidence="4" id="KW-1185">Reference proteome</keyword>
<name>A0ABT4ANA2_9BACT</name>
<feature type="signal peptide" evidence="1">
    <location>
        <begin position="1"/>
        <end position="30"/>
    </location>
</feature>
<gene>
    <name evidence="3" type="ORF">OV287_50215</name>
</gene>
<reference evidence="3 4" key="1">
    <citation type="submission" date="2022-11" db="EMBL/GenBank/DDBJ databases">
        <title>Minimal conservation of predation-associated metabolite biosynthetic gene clusters underscores biosynthetic potential of Myxococcota including descriptions for ten novel species: Archangium lansinium sp. nov., Myxococcus landrumus sp. nov., Nannocystis bai.</title>
        <authorList>
            <person name="Ahearne A."/>
            <person name="Stevens C."/>
            <person name="Phillips K."/>
        </authorList>
    </citation>
    <scope>NUCLEOTIDE SEQUENCE [LARGE SCALE GENOMIC DNA]</scope>
    <source>
        <strain evidence="3 4">MIWBW</strain>
    </source>
</reference>
<dbReference type="Proteomes" id="UP001207654">
    <property type="component" value="Unassembled WGS sequence"/>
</dbReference>
<accession>A0ABT4ANA2</accession>
<dbReference type="EMBL" id="JAPNKA010000001">
    <property type="protein sequence ID" value="MCY1082654.1"/>
    <property type="molecule type" value="Genomic_DNA"/>
</dbReference>
<feature type="chain" id="PRO_5047057436" evidence="1">
    <location>
        <begin position="31"/>
        <end position="662"/>
    </location>
</feature>
<proteinExistence type="predicted"/>
<dbReference type="Gene3D" id="2.170.16.10">
    <property type="entry name" value="Hedgehog/Intein (Hint) domain"/>
    <property type="match status" value="1"/>
</dbReference>
<evidence type="ECO:0000313" key="3">
    <source>
        <dbReference type="EMBL" id="MCY1082654.1"/>
    </source>
</evidence>